<dbReference type="PROSITE" id="PS51873">
    <property type="entry name" value="TRIAD"/>
    <property type="match status" value="1"/>
</dbReference>
<dbReference type="EC" id="3.6.4.13" evidence="2"/>
<gene>
    <name evidence="20" type="ORF">MUK42_15662</name>
</gene>
<dbReference type="FunFam" id="3.40.50.300:FF:002114">
    <property type="entry name" value="ATP-dependent RNA helicase DEAH12 chloroplastic"/>
    <property type="match status" value="1"/>
</dbReference>
<keyword evidence="10" id="KW-0347">Helicase</keyword>
<evidence type="ECO:0000256" key="14">
    <source>
        <dbReference type="PROSITE-ProRule" id="PRU00175"/>
    </source>
</evidence>
<keyword evidence="11" id="KW-0862">Zinc</keyword>
<dbReference type="Pfam" id="PF13445">
    <property type="entry name" value="zf-RING_UBOX"/>
    <property type="match status" value="1"/>
</dbReference>
<evidence type="ECO:0000256" key="13">
    <source>
        <dbReference type="ARBA" id="ARBA00047984"/>
    </source>
</evidence>
<keyword evidence="9" id="KW-0378">Hydrolase</keyword>
<dbReference type="InterPro" id="IPR014001">
    <property type="entry name" value="Helicase_ATP-bd"/>
</dbReference>
<keyword evidence="6" id="KW-0547">Nucleotide-binding</keyword>
<dbReference type="GO" id="GO:0003723">
    <property type="term" value="F:RNA binding"/>
    <property type="evidence" value="ECO:0007669"/>
    <property type="project" value="TreeGrafter"/>
</dbReference>
<dbReference type="SUPFAM" id="SSF52540">
    <property type="entry name" value="P-loop containing nucleoside triphosphate hydrolases"/>
    <property type="match status" value="1"/>
</dbReference>
<dbReference type="InterPro" id="IPR035979">
    <property type="entry name" value="RBD_domain_sf"/>
</dbReference>
<accession>A0A9E7HLH6</accession>
<dbReference type="Gene3D" id="3.30.40.10">
    <property type="entry name" value="Zinc/RING finger domain, C3HC4 (zinc finger)"/>
    <property type="match status" value="1"/>
</dbReference>
<dbReference type="SMART" id="SM00184">
    <property type="entry name" value="RING"/>
    <property type="match status" value="1"/>
</dbReference>
<dbReference type="SMART" id="SM00487">
    <property type="entry name" value="DEXDc"/>
    <property type="match status" value="1"/>
</dbReference>
<evidence type="ECO:0000256" key="8">
    <source>
        <dbReference type="ARBA" id="ARBA00022786"/>
    </source>
</evidence>
<feature type="domain" description="RING-type" evidence="19">
    <location>
        <begin position="1511"/>
        <end position="1723"/>
    </location>
</feature>
<dbReference type="Pfam" id="PF26200">
    <property type="entry name" value="Rcat_RNF216"/>
    <property type="match status" value="1"/>
</dbReference>
<dbReference type="Pfam" id="PF00271">
    <property type="entry name" value="Helicase_C"/>
    <property type="match status" value="1"/>
</dbReference>
<evidence type="ECO:0000256" key="1">
    <source>
        <dbReference type="ARBA" id="ARBA00008792"/>
    </source>
</evidence>
<protein>
    <recommendedName>
        <fullName evidence="2">RNA helicase</fullName>
        <ecNumber evidence="2">3.6.4.13</ecNumber>
    </recommendedName>
</protein>
<dbReference type="InterPro" id="IPR002867">
    <property type="entry name" value="IBR_dom"/>
</dbReference>
<dbReference type="InterPro" id="IPR013083">
    <property type="entry name" value="Znf_RING/FYVE/PHD"/>
</dbReference>
<evidence type="ECO:0000256" key="15">
    <source>
        <dbReference type="SAM" id="Coils"/>
    </source>
</evidence>
<dbReference type="CDD" id="cd22585">
    <property type="entry name" value="Rcat_RBR_DEAH12-like"/>
    <property type="match status" value="1"/>
</dbReference>
<feature type="domain" description="Helicase C-terminal" evidence="18">
    <location>
        <begin position="468"/>
        <end position="631"/>
    </location>
</feature>
<dbReference type="EMBL" id="CP097510">
    <property type="protein sequence ID" value="URE36776.1"/>
    <property type="molecule type" value="Genomic_DNA"/>
</dbReference>
<organism evidence="20 21">
    <name type="scientific">Musa troglodytarum</name>
    <name type="common">fe'i banana</name>
    <dbReference type="NCBI Taxonomy" id="320322"/>
    <lineage>
        <taxon>Eukaryota</taxon>
        <taxon>Viridiplantae</taxon>
        <taxon>Streptophyta</taxon>
        <taxon>Embryophyta</taxon>
        <taxon>Tracheophyta</taxon>
        <taxon>Spermatophyta</taxon>
        <taxon>Magnoliopsida</taxon>
        <taxon>Liliopsida</taxon>
        <taxon>Zingiberales</taxon>
        <taxon>Musaceae</taxon>
        <taxon>Musa</taxon>
    </lineage>
</organism>
<evidence type="ECO:0000259" key="17">
    <source>
        <dbReference type="PROSITE" id="PS51192"/>
    </source>
</evidence>
<feature type="domain" description="RING-type" evidence="16">
    <location>
        <begin position="1515"/>
        <end position="1557"/>
    </location>
</feature>
<dbReference type="CDD" id="cd17917">
    <property type="entry name" value="DEXHc_RHA-like"/>
    <property type="match status" value="1"/>
</dbReference>
<dbReference type="Gene3D" id="1.20.120.1750">
    <property type="match status" value="1"/>
</dbReference>
<keyword evidence="8" id="KW-0833">Ubl conjugation pathway</keyword>
<dbReference type="PANTHER" id="PTHR18934">
    <property type="entry name" value="ATP-DEPENDENT RNA HELICASE"/>
    <property type="match status" value="1"/>
</dbReference>
<dbReference type="InterPro" id="IPR011545">
    <property type="entry name" value="DEAD/DEAH_box_helicase_dom"/>
</dbReference>
<feature type="coiled-coil region" evidence="15">
    <location>
        <begin position="175"/>
        <end position="202"/>
    </location>
</feature>
<evidence type="ECO:0000256" key="12">
    <source>
        <dbReference type="ARBA" id="ARBA00022840"/>
    </source>
</evidence>
<dbReference type="InterPro" id="IPR044066">
    <property type="entry name" value="TRIAD_supradom"/>
</dbReference>
<dbReference type="FunFam" id="1.20.120.1080:FF:000033">
    <property type="entry name" value="RBR-type E3 ubiquitin transferase"/>
    <property type="match status" value="1"/>
</dbReference>
<keyword evidence="7 14" id="KW-0863">Zinc-finger</keyword>
<evidence type="ECO:0000259" key="16">
    <source>
        <dbReference type="PROSITE" id="PS50089"/>
    </source>
</evidence>
<keyword evidence="15" id="KW-0175">Coiled coil</keyword>
<dbReference type="InterPro" id="IPR002464">
    <property type="entry name" value="DNA/RNA_helicase_DEAH_CS"/>
</dbReference>
<dbReference type="Pfam" id="PF24475">
    <property type="entry name" value="RBD_DEAH11"/>
    <property type="match status" value="1"/>
</dbReference>
<dbReference type="GO" id="GO:0008270">
    <property type="term" value="F:zinc ion binding"/>
    <property type="evidence" value="ECO:0007669"/>
    <property type="project" value="UniProtKB-KW"/>
</dbReference>
<dbReference type="GO" id="GO:0005524">
    <property type="term" value="F:ATP binding"/>
    <property type="evidence" value="ECO:0007669"/>
    <property type="project" value="UniProtKB-KW"/>
</dbReference>
<dbReference type="OrthoDB" id="10009520at2759"/>
<dbReference type="Gene3D" id="1.20.120.1080">
    <property type="match status" value="1"/>
</dbReference>
<evidence type="ECO:0000256" key="4">
    <source>
        <dbReference type="ARBA" id="ARBA00022723"/>
    </source>
</evidence>
<dbReference type="CDD" id="cd20335">
    <property type="entry name" value="BRcat_RBR"/>
    <property type="match status" value="1"/>
</dbReference>
<dbReference type="SMART" id="SM00490">
    <property type="entry name" value="HELICc"/>
    <property type="match status" value="1"/>
</dbReference>
<dbReference type="FunFam" id="1.20.120.1750:FF:000020">
    <property type="entry name" value="ATP-dependent RNA helicase DEAH12 chloroplastic"/>
    <property type="match status" value="1"/>
</dbReference>
<dbReference type="InterPro" id="IPR013087">
    <property type="entry name" value="Znf_C2H2_type"/>
</dbReference>
<dbReference type="Pfam" id="PF24638">
    <property type="entry name" value="KH_DEAH11_1st"/>
    <property type="match status" value="1"/>
</dbReference>
<dbReference type="InterPro" id="IPR001650">
    <property type="entry name" value="Helicase_C-like"/>
</dbReference>
<evidence type="ECO:0000259" key="19">
    <source>
        <dbReference type="PROSITE" id="PS51873"/>
    </source>
</evidence>
<reference evidence="20" key="1">
    <citation type="submission" date="2022-05" db="EMBL/GenBank/DDBJ databases">
        <title>The Musa troglodytarum L. genome provides insights into the mechanism of non-climacteric behaviour and enrichment of carotenoids.</title>
        <authorList>
            <person name="Wang J."/>
        </authorList>
    </citation>
    <scope>NUCLEOTIDE SEQUENCE</scope>
    <source>
        <tissue evidence="20">Leaf</tissue>
    </source>
</reference>
<dbReference type="SUPFAM" id="SSF57850">
    <property type="entry name" value="RING/U-box"/>
    <property type="match status" value="3"/>
</dbReference>
<dbReference type="Pfam" id="PF24637">
    <property type="entry name" value="RRM_DEAH11"/>
    <property type="match status" value="1"/>
</dbReference>
<dbReference type="PROSITE" id="PS50089">
    <property type="entry name" value="ZF_RING_2"/>
    <property type="match status" value="1"/>
</dbReference>
<dbReference type="InterPro" id="IPR027417">
    <property type="entry name" value="P-loop_NTPase"/>
</dbReference>
<keyword evidence="5" id="KW-0677">Repeat</keyword>
<keyword evidence="12" id="KW-0067">ATP-binding</keyword>
<dbReference type="PROSITE" id="PS51194">
    <property type="entry name" value="HELICASE_CTER"/>
    <property type="match status" value="1"/>
</dbReference>
<dbReference type="Pfam" id="PF07717">
    <property type="entry name" value="OB_NTP_bind"/>
    <property type="match status" value="1"/>
</dbReference>
<dbReference type="CDD" id="cd18791">
    <property type="entry name" value="SF2_C_RHA"/>
    <property type="match status" value="1"/>
</dbReference>
<evidence type="ECO:0000256" key="7">
    <source>
        <dbReference type="ARBA" id="ARBA00022771"/>
    </source>
</evidence>
<evidence type="ECO:0000313" key="21">
    <source>
        <dbReference type="Proteomes" id="UP001055439"/>
    </source>
</evidence>
<feature type="domain" description="Helicase ATP-binding" evidence="17">
    <location>
        <begin position="270"/>
        <end position="434"/>
    </location>
</feature>
<dbReference type="GO" id="GO:0016740">
    <property type="term" value="F:transferase activity"/>
    <property type="evidence" value="ECO:0007669"/>
    <property type="project" value="UniProtKB-KW"/>
</dbReference>
<dbReference type="InterPro" id="IPR056244">
    <property type="entry name" value="RRM_DEAH11/12"/>
</dbReference>
<comment type="similarity">
    <text evidence="1">Belongs to the DEAD box helicase family. DEAH subfamily.</text>
</comment>
<dbReference type="PROSITE" id="PS00028">
    <property type="entry name" value="ZINC_FINGER_C2H2_1"/>
    <property type="match status" value="1"/>
</dbReference>
<dbReference type="FunFam" id="3.40.50.300:FF:001279">
    <property type="entry name" value="ATP-dependent RNA helicase DEAH12 chloroplastic"/>
    <property type="match status" value="1"/>
</dbReference>
<dbReference type="InterPro" id="IPR056245">
    <property type="entry name" value="KH_DEAH11/12"/>
</dbReference>
<dbReference type="GO" id="GO:0016787">
    <property type="term" value="F:hydrolase activity"/>
    <property type="evidence" value="ECO:0007669"/>
    <property type="project" value="UniProtKB-KW"/>
</dbReference>
<dbReference type="InterPro" id="IPR056248">
    <property type="entry name" value="RBD_DEAH11/12"/>
</dbReference>
<dbReference type="SMART" id="SM00647">
    <property type="entry name" value="IBR"/>
    <property type="match status" value="1"/>
</dbReference>
<dbReference type="InterPro" id="IPR017907">
    <property type="entry name" value="Znf_RING_CS"/>
</dbReference>
<dbReference type="PROSITE" id="PS00690">
    <property type="entry name" value="DEAH_ATP_HELICASE"/>
    <property type="match status" value="1"/>
</dbReference>
<dbReference type="Pfam" id="PF00270">
    <property type="entry name" value="DEAD"/>
    <property type="match status" value="1"/>
</dbReference>
<evidence type="ECO:0000256" key="2">
    <source>
        <dbReference type="ARBA" id="ARBA00012552"/>
    </source>
</evidence>
<keyword evidence="3" id="KW-0808">Transferase</keyword>
<dbReference type="GO" id="GO:0003724">
    <property type="term" value="F:RNA helicase activity"/>
    <property type="evidence" value="ECO:0007669"/>
    <property type="project" value="UniProtKB-EC"/>
</dbReference>
<dbReference type="InterPro" id="IPR056246">
    <property type="entry name" value="KH_DEAH11/12_1st"/>
</dbReference>
<evidence type="ECO:0000256" key="3">
    <source>
        <dbReference type="ARBA" id="ARBA00022679"/>
    </source>
</evidence>
<dbReference type="InterPro" id="IPR056247">
    <property type="entry name" value="KH_DEAH11/12_2nd"/>
</dbReference>
<dbReference type="Gene3D" id="3.40.50.300">
    <property type="entry name" value="P-loop containing nucleotide triphosphate hydrolases"/>
    <property type="match status" value="2"/>
</dbReference>
<dbReference type="Pfam" id="PF01485">
    <property type="entry name" value="IBR"/>
    <property type="match status" value="1"/>
</dbReference>
<dbReference type="SUPFAM" id="SSF54928">
    <property type="entry name" value="RNA-binding domain, RBD"/>
    <property type="match status" value="1"/>
</dbReference>
<dbReference type="PROSITE" id="PS00518">
    <property type="entry name" value="ZF_RING_1"/>
    <property type="match status" value="1"/>
</dbReference>
<dbReference type="PROSITE" id="PS51192">
    <property type="entry name" value="HELICASE_ATP_BIND_1"/>
    <property type="match status" value="1"/>
</dbReference>
<keyword evidence="4" id="KW-0479">Metal-binding</keyword>
<evidence type="ECO:0000256" key="5">
    <source>
        <dbReference type="ARBA" id="ARBA00022737"/>
    </source>
</evidence>
<evidence type="ECO:0000256" key="10">
    <source>
        <dbReference type="ARBA" id="ARBA00022806"/>
    </source>
</evidence>
<dbReference type="Pfam" id="PF24641">
    <property type="entry name" value="KH_DEAH11_2nd"/>
    <property type="match status" value="1"/>
</dbReference>
<dbReference type="SMART" id="SM00847">
    <property type="entry name" value="HA2"/>
    <property type="match status" value="1"/>
</dbReference>
<dbReference type="Proteomes" id="UP001055439">
    <property type="component" value="Chromosome 8"/>
</dbReference>
<evidence type="ECO:0000256" key="9">
    <source>
        <dbReference type="ARBA" id="ARBA00022801"/>
    </source>
</evidence>
<dbReference type="InterPro" id="IPR027370">
    <property type="entry name" value="Znf-RING_euk"/>
</dbReference>
<dbReference type="InterPro" id="IPR011709">
    <property type="entry name" value="DEAD-box_helicase_OB_fold"/>
</dbReference>
<proteinExistence type="inferred from homology"/>
<evidence type="ECO:0000256" key="6">
    <source>
        <dbReference type="ARBA" id="ARBA00022741"/>
    </source>
</evidence>
<evidence type="ECO:0000259" key="18">
    <source>
        <dbReference type="PROSITE" id="PS51194"/>
    </source>
</evidence>
<dbReference type="InterPro" id="IPR007502">
    <property type="entry name" value="Helicase-assoc_dom"/>
</dbReference>
<name>A0A9E7HLH6_9LILI</name>
<evidence type="ECO:0000313" key="20">
    <source>
        <dbReference type="EMBL" id="URE36776.1"/>
    </source>
</evidence>
<dbReference type="PANTHER" id="PTHR18934:SF81">
    <property type="entry name" value="ATP-DEPENDENT RNA HELICASE DEAH11, CHLOROPLASTIC-RELATED"/>
    <property type="match status" value="1"/>
</dbReference>
<dbReference type="Pfam" id="PF24471">
    <property type="entry name" value="KH_DEAH11"/>
    <property type="match status" value="1"/>
</dbReference>
<evidence type="ECO:0000256" key="11">
    <source>
        <dbReference type="ARBA" id="ARBA00022833"/>
    </source>
</evidence>
<dbReference type="InterPro" id="IPR001841">
    <property type="entry name" value="Znf_RING"/>
</dbReference>
<comment type="catalytic activity">
    <reaction evidence="13">
        <text>ATP + H2O = ADP + phosphate + H(+)</text>
        <dbReference type="Rhea" id="RHEA:13065"/>
        <dbReference type="ChEBI" id="CHEBI:15377"/>
        <dbReference type="ChEBI" id="CHEBI:15378"/>
        <dbReference type="ChEBI" id="CHEBI:30616"/>
        <dbReference type="ChEBI" id="CHEBI:43474"/>
        <dbReference type="ChEBI" id="CHEBI:456216"/>
        <dbReference type="EC" id="3.6.4.13"/>
    </reaction>
</comment>
<sequence length="1723" mass="194351">MRRLVFPDHRLEGPPPWRERRPLPNNPRCQRPAFAVLLLCSTPAVRRAVAFADVDEIVASCPFPPAQFAINSSGPVAGRFFYDLHADALDAALFFWGRRLDGAHPLTPVIEPAPDAPPYNDAEEKGRLKTLFCGHIQGLLEYQGVRLCERRIDEVSDEIKNVSVLLSRHNRLVKFTELRDKRTRLEAERKQLKGRLSEFHAAMECLLARLGERQEKAFAEEEEGVNSDVNAKIFKLGDKLDWNQICQLMQRECRRLEEGLPIYSCRRKILSRIFSNQVMVLIGETGSGKSTQLVQFLADSGLGADGAVVCTQPRKIAVKSLAQRVGEEANGCYSNNFVHSYPTYSSFQEFGLGLIFMTDHCLLQHFMKGTGLPHISCIIIDEAHERSLNTDLLLALIKRKLLENIDLRLIIMSATVDASRLSGYFYSCSTLYIKGRNFPVEIKYIPDISAVVKDFSGKCASYASDVLKMVNMIHKTEGDGAILAFLTSQMEVEWACENFTDPTAIVLPMHGKLSFVEQRHVFQNYPGKRKIIFSTNIAETSLTIRGVKYVVDSGMVKESRFEPSSGMNVLKVSRISQSSANQRAGRAGRTESGKCFRLYSESDFQAMKMHQEPEIRKVHLGIAVLRILALGIKNVQDFEFVDAPCPKAIEVAIQNLIHLGAVTHKSDAYELTETGWYLVKLGIEPRLGKIILGCFDHGLRKEGIILATIMPNASSIFCRVGSEEDKYRADCLRVPFCHHDGDLFTLLSVYKKWEGEPVNRNWCWRNSINAKSMRRCQEAVSELESCLQHELNIIVPSYWLWNPDEPSCYDKLLKKVILSSLVENVAMFSGRDQLGYEVALTGQRIQLHPSCSLLVYGKRPDWVVFGEILSSLTDYLVCVTAVDFDDLCMIQPPLFDLYQLESQKMLMDVISGVGNNLLKRFCGKSNQNLQRLILHTQNVCSDNRISIDIDFSKSEVHVYASEKDIEQVASIVKDALEYEKKCLRNECIEKCLFPGRPGISTSLALFGSGAEIKHLELEKRYLTVEILHPNSSSLNDKELLVMVEKYACGIANFQKYVGTGQEGSYVNKWGRITFLSPEIAENAITKLNEVEFCGSMIRALPIKAVEPKVTPFSAVRVKVSWPRRPCRGIALVTCADGEAEFIVRDCFALTIGGRYINIQVSQKRQNCVFLTGVPRDISEEELRDALLGLTKRRILGIHLARGVAVADPPIATCAEALIKEISPFMTHKHFSDNNFRVEVFKPEPKDFTMKAMITFDGSMHLEAEKALNHIQGKVLPGFETWQKIQCQQVFNSSLSFPSRVYCAIRKQLDSLLESFRCQRGVSYNLEQNDNGSYRVKISANSPKNIVDLRRPLEQLTKGKTVSHSSLTPAVLQLLFSRDGVACLKTVERDTGTYVLYDRQNLNIRVFGPPKEVSAAEKKLVHSLLTLHENKLLEIPLQGRSLPPNLMKEVVRRFGSDLQGLKENVPGAEVTLSTRRHTVYVRGDKELKQRVEDLISEVALSINQNRVIERPPESCCPICLCELEDPYKLEACGHTFCRACLENQLESTIRSRDGFPLCCTKVGCQKLILLIDLRSLLSFEKLEELFRASLSAFVASSDGTYRFCPTPDCPNLYRVAPLEEEVGAFICGACLAETCRKCHLEYHPYVSCERYMEYKEDPDLSLAEWCRGKENVNSCPSCGLTIEKTEGCNHVECRCGWHICWVCINSFRSSDECYSHLRAVHQSY</sequence>
<keyword evidence="21" id="KW-1185">Reference proteome</keyword>